<evidence type="ECO:0000256" key="10">
    <source>
        <dbReference type="ARBA" id="ARBA00023242"/>
    </source>
</evidence>
<keyword evidence="15" id="KW-1185">Reference proteome</keyword>
<organism evidence="14 15">
    <name type="scientific">Polarella glacialis</name>
    <name type="common">Dinoflagellate</name>
    <dbReference type="NCBI Taxonomy" id="89957"/>
    <lineage>
        <taxon>Eukaryota</taxon>
        <taxon>Sar</taxon>
        <taxon>Alveolata</taxon>
        <taxon>Dinophyceae</taxon>
        <taxon>Suessiales</taxon>
        <taxon>Suessiaceae</taxon>
        <taxon>Polarella</taxon>
    </lineage>
</organism>
<dbReference type="PROSITE" id="PS51184">
    <property type="entry name" value="JMJC"/>
    <property type="match status" value="1"/>
</dbReference>
<evidence type="ECO:0000256" key="5">
    <source>
        <dbReference type="ARBA" id="ARBA00022964"/>
    </source>
</evidence>
<proteinExistence type="inferred from homology"/>
<dbReference type="Gene3D" id="2.60.120.650">
    <property type="entry name" value="Cupin"/>
    <property type="match status" value="1"/>
</dbReference>
<gene>
    <name evidence="14" type="ORF">PGLA1383_LOCUS49452</name>
</gene>
<evidence type="ECO:0000313" key="14">
    <source>
        <dbReference type="EMBL" id="CAE8633624.1"/>
    </source>
</evidence>
<dbReference type="SUPFAM" id="SSF51197">
    <property type="entry name" value="Clavaminate synthase-like"/>
    <property type="match status" value="1"/>
</dbReference>
<dbReference type="SMART" id="SM00558">
    <property type="entry name" value="JmjC"/>
    <property type="match status" value="1"/>
</dbReference>
<evidence type="ECO:0000256" key="7">
    <source>
        <dbReference type="ARBA" id="ARBA00023004"/>
    </source>
</evidence>
<keyword evidence="8" id="KW-0805">Transcription regulation</keyword>
<evidence type="ECO:0000256" key="8">
    <source>
        <dbReference type="ARBA" id="ARBA00023015"/>
    </source>
</evidence>
<dbReference type="GO" id="GO:0033749">
    <property type="term" value="F:histone H4R3 demethylase activity"/>
    <property type="evidence" value="ECO:0007669"/>
    <property type="project" value="TreeGrafter"/>
</dbReference>
<dbReference type="InterPro" id="IPR050910">
    <property type="entry name" value="JMJD6_ArgDemeth/LysHydrox"/>
</dbReference>
<dbReference type="GO" id="GO:0005737">
    <property type="term" value="C:cytoplasm"/>
    <property type="evidence" value="ECO:0007669"/>
    <property type="project" value="TreeGrafter"/>
</dbReference>
<dbReference type="GO" id="GO:0106140">
    <property type="term" value="F:P-TEFb complex binding"/>
    <property type="evidence" value="ECO:0007669"/>
    <property type="project" value="TreeGrafter"/>
</dbReference>
<dbReference type="InterPro" id="IPR041667">
    <property type="entry name" value="Cupin_8"/>
</dbReference>
<comment type="subcellular location">
    <subcellularLocation>
        <location evidence="2">Nucleus</location>
    </subcellularLocation>
</comment>
<evidence type="ECO:0000313" key="15">
    <source>
        <dbReference type="Proteomes" id="UP000654075"/>
    </source>
</evidence>
<evidence type="ECO:0000256" key="12">
    <source>
        <dbReference type="SAM" id="MobiDB-lite"/>
    </source>
</evidence>
<evidence type="ECO:0000259" key="13">
    <source>
        <dbReference type="PROSITE" id="PS51184"/>
    </source>
</evidence>
<keyword evidence="3" id="KW-0479">Metal-binding</keyword>
<dbReference type="Proteomes" id="UP000654075">
    <property type="component" value="Unassembled WGS sequence"/>
</dbReference>
<keyword evidence="7" id="KW-0408">Iron</keyword>
<protein>
    <recommendedName>
        <fullName evidence="13">JmjC domain-containing protein</fullName>
    </recommendedName>
</protein>
<sequence length="511" mass="58396">MLELFELCSGAWSHLLSLSIGIFQKLSPRTCTSPSLQSCPDAMRDRQELTSRQLHLDSQAASCDPAPADDSKGFSQPPKEGESSDPSRYSSRRTASEIHRCRKGQRTDIKPSEWNKFGYASRDDEVLSKDNIVYDEQTVPIPRVRRCDITLEEFQKEYVEKDRPVIVEGACSDWPAMSRWSTEALDERFRHVDFKVGKTDKGKNINLKMKYFLDYMKHQQDDNPLYLFETKVDENNTMRHLLDDFDHPDLFPHDWFGLMNDEARPPHRWWAIGPKRSGTTVHTDPLGTSAWNAVSHGVKRWVLFEPHVPKRIVKGRDVKKKGEDTEAIMYFDFLLPRLKKANPEVRVYEGLQNPGDIIFVPGDWWHGVLNLEDCVAVTANFCGPESFDKIWKRTRKDREKVAHLWLRNMKKFAPRLYARATELNQADGFRMRHQRGPGEKPDGSDDSSSDSSSSDSSSDSAEDLSPEGLSAALGGDVVLGHAAKKRRAEAAEPLPRRRRRETEDNPSPEAQ</sequence>
<evidence type="ECO:0000256" key="11">
    <source>
        <dbReference type="ARBA" id="ARBA00038068"/>
    </source>
</evidence>
<reference evidence="14" key="1">
    <citation type="submission" date="2021-02" db="EMBL/GenBank/DDBJ databases">
        <authorList>
            <person name="Dougan E. K."/>
            <person name="Rhodes N."/>
            <person name="Thang M."/>
            <person name="Chan C."/>
        </authorList>
    </citation>
    <scope>NUCLEOTIDE SEQUENCE</scope>
</reference>
<keyword evidence="6" id="KW-0560">Oxidoreductase</keyword>
<dbReference type="InterPro" id="IPR003347">
    <property type="entry name" value="JmjC_dom"/>
</dbReference>
<evidence type="ECO:0000256" key="2">
    <source>
        <dbReference type="ARBA" id="ARBA00004123"/>
    </source>
</evidence>
<dbReference type="OrthoDB" id="424465at2759"/>
<keyword evidence="10" id="KW-0539">Nucleus</keyword>
<name>A0A813H7F9_POLGL</name>
<dbReference type="Pfam" id="PF13621">
    <property type="entry name" value="Cupin_8"/>
    <property type="match status" value="1"/>
</dbReference>
<comment type="caution">
    <text evidence="14">The sequence shown here is derived from an EMBL/GenBank/DDBJ whole genome shotgun (WGS) entry which is preliminary data.</text>
</comment>
<feature type="compositionally biased region" description="Low complexity" evidence="12">
    <location>
        <begin position="57"/>
        <end position="68"/>
    </location>
</feature>
<evidence type="ECO:0000256" key="9">
    <source>
        <dbReference type="ARBA" id="ARBA00023163"/>
    </source>
</evidence>
<dbReference type="AlphaFoldDB" id="A0A813H7F9"/>
<dbReference type="EMBL" id="CAJNNV010030813">
    <property type="protein sequence ID" value="CAE8633624.1"/>
    <property type="molecule type" value="Genomic_DNA"/>
</dbReference>
<comment type="similarity">
    <text evidence="11">Belongs to the JMJD6 family.</text>
</comment>
<keyword evidence="5" id="KW-0223">Dioxygenase</keyword>
<feature type="compositionally biased region" description="Polar residues" evidence="12">
    <location>
        <begin position="84"/>
        <end position="93"/>
    </location>
</feature>
<evidence type="ECO:0000256" key="1">
    <source>
        <dbReference type="ARBA" id="ARBA00001954"/>
    </source>
</evidence>
<accession>A0A813H7F9</accession>
<keyword evidence="9" id="KW-0804">Transcription</keyword>
<comment type="cofactor">
    <cofactor evidence="1">
        <name>Fe(2+)</name>
        <dbReference type="ChEBI" id="CHEBI:29033"/>
    </cofactor>
</comment>
<keyword evidence="4" id="KW-0156">Chromatin regulator</keyword>
<dbReference type="GO" id="GO:0005634">
    <property type="term" value="C:nucleus"/>
    <property type="evidence" value="ECO:0007669"/>
    <property type="project" value="UniProtKB-SubCell"/>
</dbReference>
<feature type="region of interest" description="Disordered" evidence="12">
    <location>
        <begin position="55"/>
        <end position="106"/>
    </location>
</feature>
<feature type="compositionally biased region" description="Basic and acidic residues" evidence="12">
    <location>
        <begin position="94"/>
        <end position="106"/>
    </location>
</feature>
<evidence type="ECO:0000256" key="3">
    <source>
        <dbReference type="ARBA" id="ARBA00022723"/>
    </source>
</evidence>
<dbReference type="GO" id="GO:0046872">
    <property type="term" value="F:metal ion binding"/>
    <property type="evidence" value="ECO:0007669"/>
    <property type="project" value="UniProtKB-KW"/>
</dbReference>
<dbReference type="OMA" id="LFVPCGW"/>
<dbReference type="PANTHER" id="PTHR12480:SF32">
    <property type="entry name" value="BIFUNCTIONAL ARGININE DEMETHYLASE AND LYSYL-HYDROXYLASE JMJD6"/>
    <property type="match status" value="1"/>
</dbReference>
<evidence type="ECO:0000256" key="6">
    <source>
        <dbReference type="ARBA" id="ARBA00023002"/>
    </source>
</evidence>
<feature type="region of interest" description="Disordered" evidence="12">
    <location>
        <begin position="427"/>
        <end position="511"/>
    </location>
</feature>
<feature type="compositionally biased region" description="Low complexity" evidence="12">
    <location>
        <begin position="449"/>
        <end position="459"/>
    </location>
</feature>
<evidence type="ECO:0000256" key="4">
    <source>
        <dbReference type="ARBA" id="ARBA00022853"/>
    </source>
</evidence>
<feature type="domain" description="JmjC" evidence="13">
    <location>
        <begin position="236"/>
        <end position="398"/>
    </location>
</feature>
<dbReference type="PANTHER" id="PTHR12480">
    <property type="entry name" value="ARGININE DEMETHYLASE AND LYSYL-HYDROXYLASE JMJD"/>
    <property type="match status" value="1"/>
</dbReference>